<comment type="caution">
    <text evidence="10">The sequence shown here is derived from an EMBL/GenBank/DDBJ whole genome shotgun (WGS) entry which is preliminary data.</text>
</comment>
<keyword evidence="11" id="KW-1185">Reference proteome</keyword>
<dbReference type="InterPro" id="IPR004869">
    <property type="entry name" value="MMPL_dom"/>
</dbReference>
<dbReference type="PANTHER" id="PTHR33406">
    <property type="entry name" value="MEMBRANE PROTEIN MJ1562-RELATED"/>
    <property type="match status" value="1"/>
</dbReference>
<proteinExistence type="inferred from homology"/>
<feature type="transmembrane region" description="Helical" evidence="8">
    <location>
        <begin position="260"/>
        <end position="282"/>
    </location>
</feature>
<feature type="transmembrane region" description="Helical" evidence="8">
    <location>
        <begin position="201"/>
        <end position="220"/>
    </location>
</feature>
<keyword evidence="3" id="KW-1003">Cell membrane</keyword>
<comment type="subcellular location">
    <subcellularLocation>
        <location evidence="1">Cell membrane</location>
        <topology evidence="1">Multi-pass membrane protein</topology>
    </subcellularLocation>
</comment>
<evidence type="ECO:0000256" key="5">
    <source>
        <dbReference type="ARBA" id="ARBA00022989"/>
    </source>
</evidence>
<keyword evidence="6 8" id="KW-0472">Membrane</keyword>
<evidence type="ECO:0000256" key="1">
    <source>
        <dbReference type="ARBA" id="ARBA00004651"/>
    </source>
</evidence>
<feature type="transmembrane region" description="Helical" evidence="8">
    <location>
        <begin position="605"/>
        <end position="626"/>
    </location>
</feature>
<keyword evidence="5 8" id="KW-1133">Transmembrane helix</keyword>
<dbReference type="Proteomes" id="UP000660611">
    <property type="component" value="Unassembled WGS sequence"/>
</dbReference>
<feature type="region of interest" description="Disordered" evidence="7">
    <location>
        <begin position="745"/>
        <end position="774"/>
    </location>
</feature>
<dbReference type="GO" id="GO:0005886">
    <property type="term" value="C:plasma membrane"/>
    <property type="evidence" value="ECO:0007669"/>
    <property type="project" value="UniProtKB-SubCell"/>
</dbReference>
<dbReference type="RefSeq" id="WP_203848772.1">
    <property type="nucleotide sequence ID" value="NZ_BAAAVW010000017.1"/>
</dbReference>
<sequence>MTEPSTPSTPRSRWYPSRLLQWYARAVVALRWPIVAFWVAAVAATVAWFPAYGNSGNDLEQLIAVDNPAVRSELQSLDKFGFPVLSRVAVVQRNPAGLSTATQTKAVARAKAVTDGAYPDAKPIVAAVPVMNTLGLFPGSAEDGTTIVTLLFTDPSVTFVGQHEAAEAFVANHFDADEGVVGITGSVPARVEQTRLVLSSLPRLELITVIAVFLIIAFVFRSFVTPVLALAVAGVAIILTLHLGGALADRLGVPVPQETQPLLVALLLGVVTDYVVFYFAGVRTQLAEGASRLDAARQATARFTPIVATAGATAAAGTAALLVADSPAFRAFGPGMALAILIGMLVAITLVPALLAIAGSAAFWAPFRRRRPVAPVAEGASSPFSKPVETSERPRKGWSWLLTRRWFAAPALLVLVAALLTMASPVLHMRLGVSFVEALPTNNSTRQAATQAQTGFADGILSPTELLVQGNGVAGRATELAALQQSLTQVPGVAGVLGPATDELPPGFNLFRAEDGTAVRFLLVLSDEPLGATAVRTLTRLDRDLPGLLRTAGLDGTQASMGGDTAVAKVIVDQTMHDLGRIAVAALIANLVFLMLFLRALIAPIGLLACSVLAIGATLGLTTWLFQDVYHADGLTFYVPFAAAVLLVALGSDYNIFGIGPAWREARGRPLREALAITLPQSAHAIRTAAVTLAVSLGLLALVPLRPFRELAFALAVGILIDAFIVRSLLAPMLLSMLGRAVEPASATEPPPVVPAARAPEPAALPTEAPPERA</sequence>
<dbReference type="AlphaFoldDB" id="A0A919UDV3"/>
<feature type="transmembrane region" description="Helical" evidence="8">
    <location>
        <begin position="336"/>
        <end position="365"/>
    </location>
</feature>
<comment type="similarity">
    <text evidence="2">Belongs to the resistance-nodulation-cell division (RND) (TC 2.A.6) family. MmpL subfamily.</text>
</comment>
<dbReference type="EMBL" id="BONQ01000081">
    <property type="protein sequence ID" value="GIG47023.1"/>
    <property type="molecule type" value="Genomic_DNA"/>
</dbReference>
<feature type="transmembrane region" description="Helical" evidence="8">
    <location>
        <begin position="711"/>
        <end position="730"/>
    </location>
</feature>
<feature type="domain" description="Membrane transport protein MMPL" evidence="9">
    <location>
        <begin position="440"/>
        <end position="744"/>
    </location>
</feature>
<feature type="compositionally biased region" description="Low complexity" evidence="7">
    <location>
        <begin position="755"/>
        <end position="767"/>
    </location>
</feature>
<feature type="domain" description="Membrane transport protein MMPL" evidence="9">
    <location>
        <begin position="163"/>
        <end position="372"/>
    </location>
</feature>
<feature type="transmembrane region" description="Helical" evidence="8">
    <location>
        <begin position="684"/>
        <end position="705"/>
    </location>
</feature>
<gene>
    <name evidence="10" type="primary">actII-3_3</name>
    <name evidence="10" type="ORF">Dsi01nite_050640</name>
</gene>
<evidence type="ECO:0000256" key="3">
    <source>
        <dbReference type="ARBA" id="ARBA00022475"/>
    </source>
</evidence>
<evidence type="ECO:0000256" key="4">
    <source>
        <dbReference type="ARBA" id="ARBA00022692"/>
    </source>
</evidence>
<feature type="transmembrane region" description="Helical" evidence="8">
    <location>
        <begin position="579"/>
        <end position="598"/>
    </location>
</feature>
<evidence type="ECO:0000256" key="7">
    <source>
        <dbReference type="SAM" id="MobiDB-lite"/>
    </source>
</evidence>
<organism evidence="10 11">
    <name type="scientific">Dactylosporangium siamense</name>
    <dbReference type="NCBI Taxonomy" id="685454"/>
    <lineage>
        <taxon>Bacteria</taxon>
        <taxon>Bacillati</taxon>
        <taxon>Actinomycetota</taxon>
        <taxon>Actinomycetes</taxon>
        <taxon>Micromonosporales</taxon>
        <taxon>Micromonosporaceae</taxon>
        <taxon>Dactylosporangium</taxon>
    </lineage>
</organism>
<evidence type="ECO:0000313" key="11">
    <source>
        <dbReference type="Proteomes" id="UP000660611"/>
    </source>
</evidence>
<dbReference type="Pfam" id="PF03176">
    <property type="entry name" value="MMPL"/>
    <property type="match status" value="2"/>
</dbReference>
<feature type="transmembrane region" description="Helical" evidence="8">
    <location>
        <begin position="303"/>
        <end position="324"/>
    </location>
</feature>
<accession>A0A919UDV3</accession>
<evidence type="ECO:0000256" key="6">
    <source>
        <dbReference type="ARBA" id="ARBA00023136"/>
    </source>
</evidence>
<feature type="transmembrane region" description="Helical" evidence="8">
    <location>
        <begin position="406"/>
        <end position="427"/>
    </location>
</feature>
<evidence type="ECO:0000256" key="2">
    <source>
        <dbReference type="ARBA" id="ARBA00010157"/>
    </source>
</evidence>
<evidence type="ECO:0000313" key="10">
    <source>
        <dbReference type="EMBL" id="GIG47023.1"/>
    </source>
</evidence>
<dbReference type="Gene3D" id="1.20.1640.10">
    <property type="entry name" value="Multidrug efflux transporter AcrB transmembrane domain"/>
    <property type="match status" value="2"/>
</dbReference>
<evidence type="ECO:0000259" key="9">
    <source>
        <dbReference type="Pfam" id="PF03176"/>
    </source>
</evidence>
<reference evidence="10" key="1">
    <citation type="submission" date="2021-01" db="EMBL/GenBank/DDBJ databases">
        <title>Whole genome shotgun sequence of Dactylosporangium siamense NBRC 106093.</title>
        <authorList>
            <person name="Komaki H."/>
            <person name="Tamura T."/>
        </authorList>
    </citation>
    <scope>NUCLEOTIDE SEQUENCE</scope>
    <source>
        <strain evidence="10">NBRC 106093</strain>
    </source>
</reference>
<dbReference type="PANTHER" id="PTHR33406:SF6">
    <property type="entry name" value="MEMBRANE PROTEIN YDGH-RELATED"/>
    <property type="match status" value="1"/>
</dbReference>
<feature type="transmembrane region" description="Helical" evidence="8">
    <location>
        <begin position="22"/>
        <end position="49"/>
    </location>
</feature>
<feature type="transmembrane region" description="Helical" evidence="8">
    <location>
        <begin position="638"/>
        <end position="663"/>
    </location>
</feature>
<dbReference type="InterPro" id="IPR050545">
    <property type="entry name" value="Mycobact_MmpL"/>
</dbReference>
<dbReference type="SUPFAM" id="SSF82866">
    <property type="entry name" value="Multidrug efflux transporter AcrB transmembrane domain"/>
    <property type="match status" value="2"/>
</dbReference>
<feature type="transmembrane region" description="Helical" evidence="8">
    <location>
        <begin position="227"/>
        <end position="248"/>
    </location>
</feature>
<keyword evidence="4 8" id="KW-0812">Transmembrane</keyword>
<protein>
    <submittedName>
        <fullName evidence="10">Membrane protein ActII-3</fullName>
    </submittedName>
</protein>
<name>A0A919UDV3_9ACTN</name>
<evidence type="ECO:0000256" key="8">
    <source>
        <dbReference type="SAM" id="Phobius"/>
    </source>
</evidence>